<keyword evidence="10" id="KW-0732">Signal</keyword>
<dbReference type="PROSITE" id="PS51007">
    <property type="entry name" value="CYTC"/>
    <property type="match status" value="1"/>
</dbReference>
<dbReference type="PRINTS" id="PR00605">
    <property type="entry name" value="CYTCHROMECIC"/>
</dbReference>
<comment type="subunit">
    <text evidence="10">Monomer.</text>
</comment>
<name>A0ABR9VPH9_9SYNC</name>
<evidence type="ECO:0000256" key="1">
    <source>
        <dbReference type="ARBA" id="ARBA00002347"/>
    </source>
</evidence>
<protein>
    <recommendedName>
        <fullName evidence="10">Cytochrome c6</fullName>
    </recommendedName>
    <alternativeName>
        <fullName evidence="10">Cytochrome c-553</fullName>
    </alternativeName>
    <alternativeName>
        <fullName evidence="10">Cytochrome c553</fullName>
    </alternativeName>
    <alternativeName>
        <fullName evidence="10">Soluble cytochrome f</fullName>
    </alternativeName>
</protein>
<dbReference type="Pfam" id="PF13442">
    <property type="entry name" value="Cytochrome_CBB3"/>
    <property type="match status" value="1"/>
</dbReference>
<dbReference type="InterPro" id="IPR009056">
    <property type="entry name" value="Cyt_c-like_dom"/>
</dbReference>
<feature type="domain" description="Cytochrome c" evidence="11">
    <location>
        <begin position="36"/>
        <end position="116"/>
    </location>
</feature>
<gene>
    <name evidence="10" type="primary">petJ</name>
    <name evidence="12" type="ORF">IQ217_03675</name>
</gene>
<evidence type="ECO:0000256" key="3">
    <source>
        <dbReference type="ARBA" id="ARBA00009650"/>
    </source>
</evidence>
<dbReference type="Proteomes" id="UP000658720">
    <property type="component" value="Unassembled WGS sequence"/>
</dbReference>
<dbReference type="Gene3D" id="1.10.760.10">
    <property type="entry name" value="Cytochrome c-like domain"/>
    <property type="match status" value="1"/>
</dbReference>
<reference evidence="12 13" key="1">
    <citation type="submission" date="2020-10" db="EMBL/GenBank/DDBJ databases">
        <authorList>
            <person name="Castelo-Branco R."/>
            <person name="Eusebio N."/>
            <person name="Adriana R."/>
            <person name="Vieira A."/>
            <person name="Brugerolle De Fraissinette N."/>
            <person name="Rezende De Castro R."/>
            <person name="Schneider M.P."/>
            <person name="Vasconcelos V."/>
            <person name="Leao P.N."/>
        </authorList>
    </citation>
    <scope>NUCLEOTIDE SEQUENCE [LARGE SCALE GENOMIC DNA]</scope>
    <source>
        <strain evidence="12 13">LEGE 00031</strain>
    </source>
</reference>
<accession>A0ABR9VPH9</accession>
<evidence type="ECO:0000259" key="11">
    <source>
        <dbReference type="PROSITE" id="PS51007"/>
    </source>
</evidence>
<comment type="caution">
    <text evidence="12">The sequence shown here is derived from an EMBL/GenBank/DDBJ whole genome shotgun (WGS) entry which is preliminary data.</text>
</comment>
<feature type="binding site" description="axial binding residue" evidence="10">
    <location>
        <position position="53"/>
    </location>
    <ligand>
        <name>heme c</name>
        <dbReference type="ChEBI" id="CHEBI:61717"/>
    </ligand>
    <ligandPart>
        <name>Fe</name>
        <dbReference type="ChEBI" id="CHEBI:18248"/>
    </ligandPart>
</feature>
<evidence type="ECO:0000256" key="9">
    <source>
        <dbReference type="ARBA" id="ARBA00023078"/>
    </source>
</evidence>
<keyword evidence="6 10" id="KW-0479">Metal-binding</keyword>
<proteinExistence type="inferred from homology"/>
<evidence type="ECO:0000256" key="2">
    <source>
        <dbReference type="ARBA" id="ARBA00004518"/>
    </source>
</evidence>
<organism evidence="12 13">
    <name type="scientific">Synechocystis salina LEGE 00031</name>
    <dbReference type="NCBI Taxonomy" id="1828736"/>
    <lineage>
        <taxon>Bacteria</taxon>
        <taxon>Bacillati</taxon>
        <taxon>Cyanobacteriota</taxon>
        <taxon>Cyanophyceae</taxon>
        <taxon>Synechococcales</taxon>
        <taxon>Merismopediaceae</taxon>
        <taxon>Synechocystis</taxon>
    </lineage>
</organism>
<evidence type="ECO:0000256" key="7">
    <source>
        <dbReference type="ARBA" id="ARBA00022982"/>
    </source>
</evidence>
<dbReference type="PANTHER" id="PTHR34688">
    <property type="entry name" value="CYTOCHROME C6, CHLOROPLASTIC"/>
    <property type="match status" value="1"/>
</dbReference>
<feature type="binding site" description="covalent" evidence="10">
    <location>
        <position position="52"/>
    </location>
    <ligand>
        <name>heme c</name>
        <dbReference type="ChEBI" id="CHEBI:61717"/>
    </ligand>
</feature>
<keyword evidence="13" id="KW-1185">Reference proteome</keyword>
<evidence type="ECO:0000256" key="4">
    <source>
        <dbReference type="ARBA" id="ARBA00022448"/>
    </source>
</evidence>
<evidence type="ECO:0000256" key="8">
    <source>
        <dbReference type="ARBA" id="ARBA00023004"/>
    </source>
</evidence>
<dbReference type="PANTHER" id="PTHR34688:SF2">
    <property type="entry name" value="CYTOCHROME C6, CHLOROPLASTIC"/>
    <property type="match status" value="1"/>
</dbReference>
<keyword evidence="8 10" id="KW-0408">Iron</keyword>
<dbReference type="SUPFAM" id="SSF46626">
    <property type="entry name" value="Cytochrome c"/>
    <property type="match status" value="1"/>
</dbReference>
<dbReference type="EMBL" id="JADEVV010000007">
    <property type="protein sequence ID" value="MBE9252971.1"/>
    <property type="molecule type" value="Genomic_DNA"/>
</dbReference>
<keyword evidence="4 10" id="KW-0813">Transport</keyword>
<dbReference type="RefSeq" id="WP_190596137.1">
    <property type="nucleotide sequence ID" value="NZ_JADEVV010000007.1"/>
</dbReference>
<keyword evidence="9 10" id="KW-0793">Thylakoid</keyword>
<evidence type="ECO:0000256" key="5">
    <source>
        <dbReference type="ARBA" id="ARBA00022617"/>
    </source>
</evidence>
<feature type="binding site" description="covalent" evidence="10">
    <location>
        <position position="49"/>
    </location>
    <ligand>
        <name>heme c</name>
        <dbReference type="ChEBI" id="CHEBI:61717"/>
    </ligand>
</feature>
<sequence>MFKLFNQASQIFWGIALPCLIFLGGIFSLGNTALAADLAHGKAIFAGNCAACHNGGLNSINPSKTLKMADLEANGKNSVAAIVAQITNGNGAMPGFKGRISDSDMEDVASYVLDQAEKGW</sequence>
<keyword evidence="10" id="KW-0602">Photosynthesis</keyword>
<keyword evidence="5 10" id="KW-0349">Heme</keyword>
<comment type="function">
    <text evidence="1 10">Functions as an electron carrier between membrane-bound cytochrome b6-f and photosystem I in oxygenic photosynthesis.</text>
</comment>
<keyword evidence="7 10" id="KW-0249">Electron transport</keyword>
<evidence type="ECO:0000313" key="13">
    <source>
        <dbReference type="Proteomes" id="UP000658720"/>
    </source>
</evidence>
<dbReference type="InterPro" id="IPR008168">
    <property type="entry name" value="Cyt_C_IC"/>
</dbReference>
<evidence type="ECO:0000313" key="12">
    <source>
        <dbReference type="EMBL" id="MBE9252971.1"/>
    </source>
</evidence>
<comment type="subcellular location">
    <subcellularLocation>
        <location evidence="2 10">Cellular thylakoid lumen</location>
    </subcellularLocation>
</comment>
<feature type="binding site" description="axial binding residue" evidence="10">
    <location>
        <position position="93"/>
    </location>
    <ligand>
        <name>heme c</name>
        <dbReference type="ChEBI" id="CHEBI:61717"/>
    </ligand>
    <ligandPart>
        <name>Fe</name>
        <dbReference type="ChEBI" id="CHEBI:18248"/>
    </ligandPart>
</feature>
<comment type="similarity">
    <text evidence="3 10">Belongs to the cytochrome c family. PetJ subfamily.</text>
</comment>
<evidence type="ECO:0000256" key="6">
    <source>
        <dbReference type="ARBA" id="ARBA00022723"/>
    </source>
</evidence>
<dbReference type="InterPro" id="IPR036909">
    <property type="entry name" value="Cyt_c-like_dom_sf"/>
</dbReference>
<dbReference type="HAMAP" id="MF_00594">
    <property type="entry name" value="Cytc_PetJ"/>
    <property type="match status" value="1"/>
</dbReference>
<comment type="PTM">
    <text evidence="10">Binds 1 heme c group per subunit.</text>
</comment>
<evidence type="ECO:0000256" key="10">
    <source>
        <dbReference type="HAMAP-Rule" id="MF_00594"/>
    </source>
</evidence>
<dbReference type="InterPro" id="IPR023655">
    <property type="entry name" value="Cyt_C6"/>
</dbReference>